<dbReference type="AlphaFoldDB" id="A0AAE1D1Q7"/>
<dbReference type="FunFam" id="3.40.50.720:FF:000336">
    <property type="entry name" value="Aldehyde reductase"/>
    <property type="match status" value="1"/>
</dbReference>
<organism evidence="4 5">
    <name type="scientific">Elysia crispata</name>
    <name type="common">lettuce slug</name>
    <dbReference type="NCBI Taxonomy" id="231223"/>
    <lineage>
        <taxon>Eukaryota</taxon>
        <taxon>Metazoa</taxon>
        <taxon>Spiralia</taxon>
        <taxon>Lophotrochozoa</taxon>
        <taxon>Mollusca</taxon>
        <taxon>Gastropoda</taxon>
        <taxon>Heterobranchia</taxon>
        <taxon>Euthyneura</taxon>
        <taxon>Panpulmonata</taxon>
        <taxon>Sacoglossa</taxon>
        <taxon>Placobranchoidea</taxon>
        <taxon>Plakobranchidae</taxon>
        <taxon>Elysia</taxon>
    </lineage>
</organism>
<dbReference type="PANTHER" id="PTHR10366">
    <property type="entry name" value="NAD DEPENDENT EPIMERASE/DEHYDRATASE"/>
    <property type="match status" value="1"/>
</dbReference>
<reference evidence="4" key="1">
    <citation type="journal article" date="2023" name="G3 (Bethesda)">
        <title>A reference genome for the long-term kleptoplast-retaining sea slug Elysia crispata morphotype clarki.</title>
        <authorList>
            <person name="Eastman K.E."/>
            <person name="Pendleton A.L."/>
            <person name="Shaikh M.A."/>
            <person name="Suttiyut T."/>
            <person name="Ogas R."/>
            <person name="Tomko P."/>
            <person name="Gavelis G."/>
            <person name="Widhalm J.R."/>
            <person name="Wisecaver J.H."/>
        </authorList>
    </citation>
    <scope>NUCLEOTIDE SEQUENCE</scope>
    <source>
        <strain evidence="4">ECLA1</strain>
    </source>
</reference>
<comment type="similarity">
    <text evidence="2">Belongs to the NAD(P)-dependent epimerase/dehydratase family. Dihydroflavonol-4-reductase subfamily.</text>
</comment>
<dbReference type="CDD" id="cd05227">
    <property type="entry name" value="AR_SDR_e"/>
    <property type="match status" value="1"/>
</dbReference>
<dbReference type="InterPro" id="IPR001509">
    <property type="entry name" value="Epimerase_deHydtase"/>
</dbReference>
<proteinExistence type="inferred from homology"/>
<dbReference type="GO" id="GO:0016616">
    <property type="term" value="F:oxidoreductase activity, acting on the CH-OH group of donors, NAD or NADP as acceptor"/>
    <property type="evidence" value="ECO:0007669"/>
    <property type="project" value="TreeGrafter"/>
</dbReference>
<dbReference type="Proteomes" id="UP001283361">
    <property type="component" value="Unassembled WGS sequence"/>
</dbReference>
<protein>
    <recommendedName>
        <fullName evidence="3">NAD-dependent epimerase/dehydratase domain-containing protein</fullName>
    </recommendedName>
</protein>
<evidence type="ECO:0000313" key="4">
    <source>
        <dbReference type="EMBL" id="KAK3751075.1"/>
    </source>
</evidence>
<dbReference type="InterPro" id="IPR050425">
    <property type="entry name" value="NAD(P)_dehydrat-like"/>
</dbReference>
<evidence type="ECO:0000313" key="5">
    <source>
        <dbReference type="Proteomes" id="UP001283361"/>
    </source>
</evidence>
<dbReference type="SUPFAM" id="SSF51735">
    <property type="entry name" value="NAD(P)-binding Rossmann-fold domains"/>
    <property type="match status" value="1"/>
</dbReference>
<evidence type="ECO:0000256" key="1">
    <source>
        <dbReference type="ARBA" id="ARBA00023002"/>
    </source>
</evidence>
<dbReference type="Pfam" id="PF01370">
    <property type="entry name" value="Epimerase"/>
    <property type="match status" value="1"/>
</dbReference>
<dbReference type="PANTHER" id="PTHR10366:SF564">
    <property type="entry name" value="STEROL-4-ALPHA-CARBOXYLATE 3-DEHYDROGENASE, DECARBOXYLATING"/>
    <property type="match status" value="1"/>
</dbReference>
<keyword evidence="1" id="KW-0560">Oxidoreductase</keyword>
<dbReference type="Gene3D" id="3.40.50.720">
    <property type="entry name" value="NAD(P)-binding Rossmann-like Domain"/>
    <property type="match status" value="1"/>
</dbReference>
<keyword evidence="5" id="KW-1185">Reference proteome</keyword>
<dbReference type="EMBL" id="JAWDGP010005839">
    <property type="protein sequence ID" value="KAK3751075.1"/>
    <property type="molecule type" value="Genomic_DNA"/>
</dbReference>
<comment type="caution">
    <text evidence="4">The sequence shown here is derived from an EMBL/GenBank/DDBJ whole genome shotgun (WGS) entry which is preliminary data.</text>
</comment>
<evidence type="ECO:0000256" key="2">
    <source>
        <dbReference type="ARBA" id="ARBA00023445"/>
    </source>
</evidence>
<gene>
    <name evidence="4" type="ORF">RRG08_019284</name>
</gene>
<feature type="domain" description="NAD-dependent epimerase/dehydratase" evidence="3">
    <location>
        <begin position="6"/>
        <end position="250"/>
    </location>
</feature>
<sequence>MAAPVVLVTGASGYIGACVVKTLLEAGHKVRGTVRSLKDPAKVQPLYDLCPDAKHKLELVEADLTDENSWVEAVRGCTYVQHVASPFPSGTPKTEEEVIRPAVEGTLGVLRAATQVGGVKRIVLTSSCISISLCGGNKKPFTEKDWTDLSHKYATAYAKSKHLAEKAAWDYLKELPHGEKFELAVVNPAFVLGPPAAKSSGTSISTIQAIMMKAMPGLPHFYLNVCDVRDVATAHVECMNNPDAVGNRHIVYTGYIQLPAMGQILQKEFKSQGYDPLTKAVPNIATKILSWFNAETASRYVTLKDPMPFDNSRLRNVLKIEPIPIEKSLTDMVYKLVELGMLPKTPQYRGPSN</sequence>
<accession>A0AAE1D1Q7</accession>
<dbReference type="InterPro" id="IPR036291">
    <property type="entry name" value="NAD(P)-bd_dom_sf"/>
</dbReference>
<evidence type="ECO:0000259" key="3">
    <source>
        <dbReference type="Pfam" id="PF01370"/>
    </source>
</evidence>
<name>A0AAE1D1Q7_9GAST</name>